<evidence type="ECO:0000256" key="2">
    <source>
        <dbReference type="ARBA" id="ARBA00004174"/>
    </source>
</evidence>
<dbReference type="GO" id="GO:0005789">
    <property type="term" value="C:endoplasmic reticulum membrane"/>
    <property type="evidence" value="ECO:0007669"/>
    <property type="project" value="UniProtKB-SubCell"/>
</dbReference>
<dbReference type="GO" id="GO:0008202">
    <property type="term" value="P:steroid metabolic process"/>
    <property type="evidence" value="ECO:0007669"/>
    <property type="project" value="UniProtKB-KW"/>
</dbReference>
<keyword evidence="9" id="KW-0443">Lipid metabolism</keyword>
<evidence type="ECO:0000256" key="5">
    <source>
        <dbReference type="ARBA" id="ARBA00022617"/>
    </source>
</evidence>
<keyword evidence="9" id="KW-0753">Steroid metabolism</keyword>
<evidence type="ECO:0000256" key="3">
    <source>
        <dbReference type="ARBA" id="ARBA00004406"/>
    </source>
</evidence>
<dbReference type="PANTHER" id="PTHR24304:SF2">
    <property type="entry name" value="24-HYDROXYCHOLESTEROL 7-ALPHA-HYDROXYLASE"/>
    <property type="match status" value="1"/>
</dbReference>
<dbReference type="Pfam" id="PF00067">
    <property type="entry name" value="p450"/>
    <property type="match status" value="1"/>
</dbReference>
<dbReference type="InterPro" id="IPR050529">
    <property type="entry name" value="CYP450_sterol_14alpha_dmase"/>
</dbReference>
<dbReference type="EMBL" id="LNIX01000001">
    <property type="protein sequence ID" value="OXA61559.1"/>
    <property type="molecule type" value="Genomic_DNA"/>
</dbReference>
<sequence length="444" mass="49782">MSDLRFFLEDGQIPATPFLTSLLTLVIWLLLRNWTWRSRNTKENRYHDSNYVKGLPLVRGSLPIIGHGLQFSLNKTEFLKQCYATYGNAFKIKIFRVTMAVFCDRSYASELFKCGEEKLSFYEMLKGIYLGEAFKGCGLKLSSMLGLIKKGTSLKTDLIFPVMQSEAMELISNLRHESKHAANQLVDIKTAVSRYVSTTSAKCLIGVNLTEAMFQDLEQFACILNHGVIASYFLPKWIIRFFIQWRLDKLCSKIGTGLNSEIETYRQDKDKKFSLILRAAVDSTNEVTGLPLSNKEIANIFACILYVSSENTSLGLINTLIEISTHPEVWNKVRAEVQPLLANNDIRGIMDAPFLDACILESARLNSHLFAIGRTPTGMKSLGGYSIGDVDTVAICELLVHIYGSASNVFSDATRYNPDRYFLDAAGKKEPQDILTWGSDTGSS</sequence>
<dbReference type="AlphaFoldDB" id="A0A226EVL4"/>
<dbReference type="GO" id="GO:0004497">
    <property type="term" value="F:monooxygenase activity"/>
    <property type="evidence" value="ECO:0007669"/>
    <property type="project" value="UniProtKB-KW"/>
</dbReference>
<evidence type="ECO:0000256" key="7">
    <source>
        <dbReference type="ARBA" id="ARBA00023004"/>
    </source>
</evidence>
<keyword evidence="7" id="KW-0408">Iron</keyword>
<dbReference type="Proteomes" id="UP000198287">
    <property type="component" value="Unassembled WGS sequence"/>
</dbReference>
<comment type="subcellular location">
    <subcellularLocation>
        <location evidence="3">Endoplasmic reticulum membrane</location>
        <topology evidence="3">Peripheral membrane protein</topology>
    </subcellularLocation>
    <subcellularLocation>
        <location evidence="2">Microsome membrane</location>
        <topology evidence="2">Peripheral membrane protein</topology>
    </subcellularLocation>
</comment>
<evidence type="ECO:0000256" key="4">
    <source>
        <dbReference type="ARBA" id="ARBA00010617"/>
    </source>
</evidence>
<dbReference type="GO" id="GO:0032259">
    <property type="term" value="P:methylation"/>
    <property type="evidence" value="ECO:0007669"/>
    <property type="project" value="UniProtKB-KW"/>
</dbReference>
<comment type="function">
    <text evidence="1">May be involved in the metabolism of insect hormones and in the breakdown of synthetic insecticides.</text>
</comment>
<proteinExistence type="inferred from homology"/>
<comment type="similarity">
    <text evidence="4">Belongs to the cytochrome P450 family.</text>
</comment>
<dbReference type="InterPro" id="IPR001128">
    <property type="entry name" value="Cyt_P450"/>
</dbReference>
<name>A0A226EVL4_FOLCA</name>
<dbReference type="STRING" id="158441.A0A226EVL4"/>
<dbReference type="GO" id="GO:0005506">
    <property type="term" value="F:iron ion binding"/>
    <property type="evidence" value="ECO:0007669"/>
    <property type="project" value="InterPro"/>
</dbReference>
<protein>
    <submittedName>
        <fullName evidence="10">Putative lanosterol 14-alpha demethylase</fullName>
    </submittedName>
</protein>
<keyword evidence="8" id="KW-0503">Monooxygenase</keyword>
<keyword evidence="11" id="KW-1185">Reference proteome</keyword>
<evidence type="ECO:0000256" key="1">
    <source>
        <dbReference type="ARBA" id="ARBA00003690"/>
    </source>
</evidence>
<evidence type="ECO:0000256" key="9">
    <source>
        <dbReference type="ARBA" id="ARBA00023221"/>
    </source>
</evidence>
<gene>
    <name evidence="10" type="ORF">Fcan01_00917</name>
</gene>
<reference evidence="10 11" key="1">
    <citation type="submission" date="2015-12" db="EMBL/GenBank/DDBJ databases">
        <title>The genome of Folsomia candida.</title>
        <authorList>
            <person name="Faddeeva A."/>
            <person name="Derks M.F."/>
            <person name="Anvar Y."/>
            <person name="Smit S."/>
            <person name="Van Straalen N."/>
            <person name="Roelofs D."/>
        </authorList>
    </citation>
    <scope>NUCLEOTIDE SEQUENCE [LARGE SCALE GENOMIC DNA]</scope>
    <source>
        <strain evidence="10 11">VU population</strain>
        <tissue evidence="10">Whole body</tissue>
    </source>
</reference>
<dbReference type="GO" id="GO:0016705">
    <property type="term" value="F:oxidoreductase activity, acting on paired donors, with incorporation or reduction of molecular oxygen"/>
    <property type="evidence" value="ECO:0007669"/>
    <property type="project" value="InterPro"/>
</dbReference>
<dbReference type="GO" id="GO:0008168">
    <property type="term" value="F:methyltransferase activity"/>
    <property type="evidence" value="ECO:0007669"/>
    <property type="project" value="UniProtKB-KW"/>
</dbReference>
<keyword evidence="8" id="KW-0560">Oxidoreductase</keyword>
<organism evidence="10 11">
    <name type="scientific">Folsomia candida</name>
    <name type="common">Springtail</name>
    <dbReference type="NCBI Taxonomy" id="158441"/>
    <lineage>
        <taxon>Eukaryota</taxon>
        <taxon>Metazoa</taxon>
        <taxon>Ecdysozoa</taxon>
        <taxon>Arthropoda</taxon>
        <taxon>Hexapoda</taxon>
        <taxon>Collembola</taxon>
        <taxon>Entomobryomorpha</taxon>
        <taxon>Isotomoidea</taxon>
        <taxon>Isotomidae</taxon>
        <taxon>Proisotominae</taxon>
        <taxon>Folsomia</taxon>
    </lineage>
</organism>
<accession>A0A226EVL4</accession>
<dbReference type="CDD" id="cd00302">
    <property type="entry name" value="cytochrome_P450"/>
    <property type="match status" value="1"/>
</dbReference>
<dbReference type="PRINTS" id="PR00465">
    <property type="entry name" value="EP450IV"/>
</dbReference>
<evidence type="ECO:0000313" key="10">
    <source>
        <dbReference type="EMBL" id="OXA61559.1"/>
    </source>
</evidence>
<dbReference type="Gene3D" id="1.10.630.10">
    <property type="entry name" value="Cytochrome P450"/>
    <property type="match status" value="1"/>
</dbReference>
<keyword evidence="6" id="KW-0479">Metal-binding</keyword>
<evidence type="ECO:0000256" key="6">
    <source>
        <dbReference type="ARBA" id="ARBA00022723"/>
    </source>
</evidence>
<keyword evidence="10" id="KW-0808">Transferase</keyword>
<keyword evidence="5" id="KW-0349">Heme</keyword>
<dbReference type="SUPFAM" id="SSF48264">
    <property type="entry name" value="Cytochrome P450"/>
    <property type="match status" value="1"/>
</dbReference>
<evidence type="ECO:0000313" key="11">
    <source>
        <dbReference type="Proteomes" id="UP000198287"/>
    </source>
</evidence>
<evidence type="ECO:0000256" key="8">
    <source>
        <dbReference type="ARBA" id="ARBA00023033"/>
    </source>
</evidence>
<keyword evidence="10" id="KW-0489">Methyltransferase</keyword>
<dbReference type="GO" id="GO:0020037">
    <property type="term" value="F:heme binding"/>
    <property type="evidence" value="ECO:0007669"/>
    <property type="project" value="InterPro"/>
</dbReference>
<dbReference type="InterPro" id="IPR002403">
    <property type="entry name" value="Cyt_P450_E_grp-IV"/>
</dbReference>
<dbReference type="PANTHER" id="PTHR24304">
    <property type="entry name" value="CYTOCHROME P450 FAMILY 7"/>
    <property type="match status" value="1"/>
</dbReference>
<dbReference type="OrthoDB" id="1055148at2759"/>
<comment type="caution">
    <text evidence="10">The sequence shown here is derived from an EMBL/GenBank/DDBJ whole genome shotgun (WGS) entry which is preliminary data.</text>
</comment>
<dbReference type="InterPro" id="IPR036396">
    <property type="entry name" value="Cyt_P450_sf"/>
</dbReference>